<dbReference type="InterPro" id="IPR051681">
    <property type="entry name" value="Ser/Thr_Kinases-Pseudokinases"/>
</dbReference>
<dbReference type="Proteomes" id="UP000332933">
    <property type="component" value="Unassembled WGS sequence"/>
</dbReference>
<dbReference type="InterPro" id="IPR000719">
    <property type="entry name" value="Prot_kinase_dom"/>
</dbReference>
<evidence type="ECO:0000313" key="8">
    <source>
        <dbReference type="EMBL" id="KAF0717204.1"/>
    </source>
</evidence>
<evidence type="ECO:0000256" key="1">
    <source>
        <dbReference type="ARBA" id="ARBA00022527"/>
    </source>
</evidence>
<dbReference type="Gene3D" id="1.10.510.10">
    <property type="entry name" value="Transferase(Phosphotransferase) domain 1"/>
    <property type="match status" value="1"/>
</dbReference>
<dbReference type="SUPFAM" id="SSF52058">
    <property type="entry name" value="L domain-like"/>
    <property type="match status" value="1"/>
</dbReference>
<evidence type="ECO:0000313" key="10">
    <source>
        <dbReference type="Proteomes" id="UP000332933"/>
    </source>
</evidence>
<keyword evidence="1" id="KW-0418">Kinase</keyword>
<evidence type="ECO:0000256" key="3">
    <source>
        <dbReference type="ARBA" id="ARBA00022840"/>
    </source>
</evidence>
<gene>
    <name evidence="9" type="primary">Aste57867_2440</name>
    <name evidence="8" type="ORF">As57867_002434</name>
    <name evidence="9" type="ORF">ASTE57867_2440</name>
</gene>
<dbReference type="PROSITE" id="PS00107">
    <property type="entry name" value="PROTEIN_KINASE_ATP"/>
    <property type="match status" value="1"/>
</dbReference>
<organism evidence="9 10">
    <name type="scientific">Aphanomyces stellatus</name>
    <dbReference type="NCBI Taxonomy" id="120398"/>
    <lineage>
        <taxon>Eukaryota</taxon>
        <taxon>Sar</taxon>
        <taxon>Stramenopiles</taxon>
        <taxon>Oomycota</taxon>
        <taxon>Saprolegniomycetes</taxon>
        <taxon>Saprolegniales</taxon>
        <taxon>Verrucalvaceae</taxon>
        <taxon>Aphanomyces</taxon>
    </lineage>
</organism>
<dbReference type="SUPFAM" id="SSF56112">
    <property type="entry name" value="Protein kinase-like (PK-like)"/>
    <property type="match status" value="1"/>
</dbReference>
<dbReference type="PROSITE" id="PS00108">
    <property type="entry name" value="PROTEIN_KINASE_ST"/>
    <property type="match status" value="1"/>
</dbReference>
<dbReference type="PANTHER" id="PTHR44329">
    <property type="entry name" value="SERINE/THREONINE-PROTEIN KINASE TNNI3K-RELATED"/>
    <property type="match status" value="1"/>
</dbReference>
<accession>A0A485K8M1</accession>
<reference evidence="8" key="2">
    <citation type="submission" date="2019-06" db="EMBL/GenBank/DDBJ databases">
        <title>Genomics analysis of Aphanomyces spp. identifies a new class of oomycete effector associated with host adaptation.</title>
        <authorList>
            <person name="Gaulin E."/>
        </authorList>
    </citation>
    <scope>NUCLEOTIDE SEQUENCE</scope>
    <source>
        <strain evidence="8">CBS 578.67</strain>
    </source>
</reference>
<dbReference type="EMBL" id="CAADRA010000284">
    <property type="protein sequence ID" value="VFT79641.1"/>
    <property type="molecule type" value="Genomic_DNA"/>
</dbReference>
<dbReference type="Pfam" id="PF00069">
    <property type="entry name" value="Pkinase"/>
    <property type="match status" value="1"/>
</dbReference>
<sequence>MHFAVVAVLGFVASHTVVGQPALSCPYAALPPNVVNILDASYCPSRRRCVVNRTCHVVNASYSYQAVGNLRGNNDTVLMLDARGTKMDLSMLELPETMSELAFTNFSDLKLPPRLKWPSNLTSLVMHRCQLDTIPMNLPQSLTSLDVSGNNLHNSLEVSTLPTLYPDLKCLDISLNAYTELVDLDWRQLKRIGLAFNTNLRRIEYVFFDPTILTMDLRGVTLDHWIIDDYSFKALNTALKPNSTVADSHVPAGKTAIGYYYYNTTITANATDCAIMQGQVQELWPDKRFRDPGFNSATLQACVLQAGGLDYTTSDSWWSTEFVVGVSVGGAALLSLLVFFIMRRRHRSAQKELFTLREQYNHTQTPTLTTTEEEGLDVKALTLIRLDERELTLERKVGSGAFADVWLASFQGEPVAVKKLHNGRASLPQLQSFVAEIQLLSSFDSPYIIKLIGAAWTRPSDVKCVMELMAGGDLKDYLDHHNPDEFTWHDKYGHIHHIVEGLVYLHSLNIIHRDLKSRNVLLDATKGTKLTDFGISKEDMQSTMTTGVGTFRWMAPEVIQDHEYTVAADIYSFGMLLSEFDTHHIPYEDLKNPTNGNPISDSAIMVKVVGGTLKPTFTNECPPWVLEMANQCLSLDPEDRPTAMQLAHSIRSKLKELSSGLFVL</sequence>
<feature type="chain" id="PRO_5033826150" evidence="6">
    <location>
        <begin position="20"/>
        <end position="664"/>
    </location>
</feature>
<dbReference type="SMART" id="SM00220">
    <property type="entry name" value="S_TKc"/>
    <property type="match status" value="1"/>
</dbReference>
<dbReference type="Gene3D" id="3.80.10.10">
    <property type="entry name" value="Ribonuclease Inhibitor"/>
    <property type="match status" value="1"/>
</dbReference>
<protein>
    <submittedName>
        <fullName evidence="9">Aste57867_2440 protein</fullName>
    </submittedName>
</protein>
<keyword evidence="2 4" id="KW-0547">Nucleotide-binding</keyword>
<reference evidence="9 10" key="1">
    <citation type="submission" date="2019-03" db="EMBL/GenBank/DDBJ databases">
        <authorList>
            <person name="Gaulin E."/>
            <person name="Dumas B."/>
        </authorList>
    </citation>
    <scope>NUCLEOTIDE SEQUENCE [LARGE SCALE GENOMIC DNA]</scope>
    <source>
        <strain evidence="9">CBS 568.67</strain>
    </source>
</reference>
<dbReference type="InterPro" id="IPR001245">
    <property type="entry name" value="Ser-Thr/Tyr_kinase_cat_dom"/>
</dbReference>
<feature type="signal peptide" evidence="6">
    <location>
        <begin position="1"/>
        <end position="19"/>
    </location>
</feature>
<keyword evidence="10" id="KW-1185">Reference proteome</keyword>
<dbReference type="InterPro" id="IPR017441">
    <property type="entry name" value="Protein_kinase_ATP_BS"/>
</dbReference>
<dbReference type="AlphaFoldDB" id="A0A485K8M1"/>
<keyword evidence="6" id="KW-0732">Signal</keyword>
<dbReference type="PRINTS" id="PR00109">
    <property type="entry name" value="TYRKINASE"/>
</dbReference>
<dbReference type="PANTHER" id="PTHR44329:SF214">
    <property type="entry name" value="PROTEIN KINASE DOMAIN-CONTAINING PROTEIN"/>
    <property type="match status" value="1"/>
</dbReference>
<dbReference type="EMBL" id="VJMH01000284">
    <property type="protein sequence ID" value="KAF0717204.1"/>
    <property type="molecule type" value="Genomic_DNA"/>
</dbReference>
<evidence type="ECO:0000256" key="6">
    <source>
        <dbReference type="SAM" id="SignalP"/>
    </source>
</evidence>
<dbReference type="InterPro" id="IPR011009">
    <property type="entry name" value="Kinase-like_dom_sf"/>
</dbReference>
<keyword evidence="3 4" id="KW-0067">ATP-binding</keyword>
<dbReference type="InterPro" id="IPR032675">
    <property type="entry name" value="LRR_dom_sf"/>
</dbReference>
<feature type="transmembrane region" description="Helical" evidence="5">
    <location>
        <begin position="322"/>
        <end position="342"/>
    </location>
</feature>
<dbReference type="InterPro" id="IPR008271">
    <property type="entry name" value="Ser/Thr_kinase_AS"/>
</dbReference>
<keyword evidence="1" id="KW-0808">Transferase</keyword>
<name>A0A485K8M1_9STRA</name>
<proteinExistence type="predicted"/>
<evidence type="ECO:0000259" key="7">
    <source>
        <dbReference type="PROSITE" id="PS50011"/>
    </source>
</evidence>
<evidence type="ECO:0000256" key="5">
    <source>
        <dbReference type="SAM" id="Phobius"/>
    </source>
</evidence>
<keyword evidence="1" id="KW-0723">Serine/threonine-protein kinase</keyword>
<dbReference type="GO" id="GO:0005524">
    <property type="term" value="F:ATP binding"/>
    <property type="evidence" value="ECO:0007669"/>
    <property type="project" value="UniProtKB-UniRule"/>
</dbReference>
<evidence type="ECO:0000256" key="2">
    <source>
        <dbReference type="ARBA" id="ARBA00022741"/>
    </source>
</evidence>
<keyword evidence="5" id="KW-1133">Transmembrane helix</keyword>
<feature type="binding site" evidence="4">
    <location>
        <position position="419"/>
    </location>
    <ligand>
        <name>ATP</name>
        <dbReference type="ChEBI" id="CHEBI:30616"/>
    </ligand>
</feature>
<dbReference type="PROSITE" id="PS50011">
    <property type="entry name" value="PROTEIN_KINASE_DOM"/>
    <property type="match status" value="1"/>
</dbReference>
<feature type="domain" description="Protein kinase" evidence="7">
    <location>
        <begin position="391"/>
        <end position="651"/>
    </location>
</feature>
<evidence type="ECO:0000256" key="4">
    <source>
        <dbReference type="PROSITE-ProRule" id="PRU10141"/>
    </source>
</evidence>
<dbReference type="GO" id="GO:0004674">
    <property type="term" value="F:protein serine/threonine kinase activity"/>
    <property type="evidence" value="ECO:0007669"/>
    <property type="project" value="UniProtKB-KW"/>
</dbReference>
<keyword evidence="5" id="KW-0812">Transmembrane</keyword>
<keyword evidence="5" id="KW-0472">Membrane</keyword>
<evidence type="ECO:0000313" key="9">
    <source>
        <dbReference type="EMBL" id="VFT79641.1"/>
    </source>
</evidence>